<keyword evidence="2" id="KW-0472">Membrane</keyword>
<evidence type="ECO:0000313" key="3">
    <source>
        <dbReference type="EMBL" id="MOY42018.1"/>
    </source>
</evidence>
<feature type="transmembrane region" description="Helical" evidence="2">
    <location>
        <begin position="7"/>
        <end position="26"/>
    </location>
</feature>
<accession>A0A4D5RXN5</accession>
<dbReference type="AlphaFoldDB" id="A0A4D5RXN5"/>
<keyword evidence="2" id="KW-0812">Transmembrane</keyword>
<protein>
    <submittedName>
        <fullName evidence="3">Uncharacterized protein</fullName>
    </submittedName>
</protein>
<reference evidence="3" key="1">
    <citation type="submission" date="2019-04" db="EMBL/GenBank/DDBJ databases">
        <title>An insight into the mialome of Ixodes scapularis.</title>
        <authorList>
            <person name="Ribeiro J.M."/>
            <person name="Mather T.N."/>
            <person name="Karim S."/>
        </authorList>
    </citation>
    <scope>NUCLEOTIDE SEQUENCE</scope>
</reference>
<proteinExistence type="predicted"/>
<feature type="compositionally biased region" description="Polar residues" evidence="1">
    <location>
        <begin position="75"/>
        <end position="86"/>
    </location>
</feature>
<organism evidence="3">
    <name type="scientific">Ixodes scapularis</name>
    <name type="common">Black-legged tick</name>
    <name type="synonym">Deer tick</name>
    <dbReference type="NCBI Taxonomy" id="6945"/>
    <lineage>
        <taxon>Eukaryota</taxon>
        <taxon>Metazoa</taxon>
        <taxon>Ecdysozoa</taxon>
        <taxon>Arthropoda</taxon>
        <taxon>Chelicerata</taxon>
        <taxon>Arachnida</taxon>
        <taxon>Acari</taxon>
        <taxon>Parasitiformes</taxon>
        <taxon>Ixodida</taxon>
        <taxon>Ixodoidea</taxon>
        <taxon>Ixodidae</taxon>
        <taxon>Ixodinae</taxon>
        <taxon>Ixodes</taxon>
    </lineage>
</organism>
<sequence length="94" mass="10852">MVVDHYDFCFIVLYTAFICPALNGLSCYMNGMLASQALTFVVLGLCTWRIFARMTVFKEMVWSVEPCIEQRNMSKRSSPSKTSQLNFWGKKTVY</sequence>
<feature type="region of interest" description="Disordered" evidence="1">
    <location>
        <begin position="73"/>
        <end position="94"/>
    </location>
</feature>
<evidence type="ECO:0000256" key="2">
    <source>
        <dbReference type="SAM" id="Phobius"/>
    </source>
</evidence>
<keyword evidence="2" id="KW-1133">Transmembrane helix</keyword>
<name>A0A4D5RXN5_IXOSC</name>
<feature type="transmembrane region" description="Helical" evidence="2">
    <location>
        <begin position="32"/>
        <end position="51"/>
    </location>
</feature>
<dbReference type="EMBL" id="GHJT01008047">
    <property type="protein sequence ID" value="MOY42018.1"/>
    <property type="molecule type" value="Transcribed_RNA"/>
</dbReference>
<evidence type="ECO:0000256" key="1">
    <source>
        <dbReference type="SAM" id="MobiDB-lite"/>
    </source>
</evidence>